<feature type="domain" description="Major facilitator superfamily (MFS) profile" evidence="7">
    <location>
        <begin position="29"/>
        <end position="444"/>
    </location>
</feature>
<proteinExistence type="predicted"/>
<feature type="transmembrane region" description="Helical" evidence="6">
    <location>
        <begin position="154"/>
        <end position="175"/>
    </location>
</feature>
<evidence type="ECO:0000313" key="9">
    <source>
        <dbReference type="Proteomes" id="UP001601992"/>
    </source>
</evidence>
<dbReference type="PANTHER" id="PTHR23511">
    <property type="entry name" value="SYNAPTIC VESICLE GLYCOPROTEIN 2"/>
    <property type="match status" value="1"/>
</dbReference>
<dbReference type="PROSITE" id="PS00217">
    <property type="entry name" value="SUGAR_TRANSPORT_2"/>
    <property type="match status" value="1"/>
</dbReference>
<dbReference type="Proteomes" id="UP001601992">
    <property type="component" value="Unassembled WGS sequence"/>
</dbReference>
<feature type="transmembrane region" description="Helical" evidence="6">
    <location>
        <begin position="64"/>
        <end position="83"/>
    </location>
</feature>
<accession>A0ABW6RTQ7</accession>
<dbReference type="EMBL" id="JBIAQY010000002">
    <property type="protein sequence ID" value="MFF3567400.1"/>
    <property type="molecule type" value="Genomic_DNA"/>
</dbReference>
<evidence type="ECO:0000313" key="8">
    <source>
        <dbReference type="EMBL" id="MFF3567400.1"/>
    </source>
</evidence>
<dbReference type="CDD" id="cd17316">
    <property type="entry name" value="MFS_SV2_like"/>
    <property type="match status" value="1"/>
</dbReference>
<dbReference type="Pfam" id="PF00083">
    <property type="entry name" value="Sugar_tr"/>
    <property type="match status" value="1"/>
</dbReference>
<feature type="transmembrane region" description="Helical" evidence="6">
    <location>
        <begin position="301"/>
        <end position="322"/>
    </location>
</feature>
<organism evidence="8 9">
    <name type="scientific">Nocardia jiangxiensis</name>
    <dbReference type="NCBI Taxonomy" id="282685"/>
    <lineage>
        <taxon>Bacteria</taxon>
        <taxon>Bacillati</taxon>
        <taxon>Actinomycetota</taxon>
        <taxon>Actinomycetes</taxon>
        <taxon>Mycobacteriales</taxon>
        <taxon>Nocardiaceae</taxon>
        <taxon>Nocardia</taxon>
    </lineage>
</organism>
<feature type="transmembrane region" description="Helical" evidence="6">
    <location>
        <begin position="356"/>
        <end position="377"/>
    </location>
</feature>
<feature type="transmembrane region" description="Helical" evidence="6">
    <location>
        <begin position="419"/>
        <end position="440"/>
    </location>
</feature>
<gene>
    <name evidence="8" type="ORF">ACFYXQ_06410</name>
</gene>
<dbReference type="RefSeq" id="WP_387402777.1">
    <property type="nucleotide sequence ID" value="NZ_JBIAQY010000002.1"/>
</dbReference>
<evidence type="ECO:0000259" key="7">
    <source>
        <dbReference type="PROSITE" id="PS50850"/>
    </source>
</evidence>
<keyword evidence="3 6" id="KW-0812">Transmembrane</keyword>
<evidence type="ECO:0000256" key="4">
    <source>
        <dbReference type="ARBA" id="ARBA00022989"/>
    </source>
</evidence>
<feature type="transmembrane region" description="Helical" evidence="6">
    <location>
        <begin position="389"/>
        <end position="413"/>
    </location>
</feature>
<name>A0ABW6RTQ7_9NOCA</name>
<evidence type="ECO:0000256" key="2">
    <source>
        <dbReference type="ARBA" id="ARBA00022448"/>
    </source>
</evidence>
<evidence type="ECO:0000256" key="1">
    <source>
        <dbReference type="ARBA" id="ARBA00004651"/>
    </source>
</evidence>
<evidence type="ECO:0000256" key="5">
    <source>
        <dbReference type="ARBA" id="ARBA00023136"/>
    </source>
</evidence>
<keyword evidence="4 6" id="KW-1133">Transmembrane helix</keyword>
<evidence type="ECO:0000256" key="6">
    <source>
        <dbReference type="SAM" id="Phobius"/>
    </source>
</evidence>
<dbReference type="InterPro" id="IPR005828">
    <property type="entry name" value="MFS_sugar_transport-like"/>
</dbReference>
<dbReference type="PROSITE" id="PS00216">
    <property type="entry name" value="SUGAR_TRANSPORT_1"/>
    <property type="match status" value="1"/>
</dbReference>
<dbReference type="Gene3D" id="1.20.1250.20">
    <property type="entry name" value="MFS general substrate transporter like domains"/>
    <property type="match status" value="1"/>
</dbReference>
<feature type="transmembrane region" description="Helical" evidence="6">
    <location>
        <begin position="329"/>
        <end position="350"/>
    </location>
</feature>
<keyword evidence="5 6" id="KW-0472">Membrane</keyword>
<dbReference type="PANTHER" id="PTHR23511:SF34">
    <property type="entry name" value="SYNAPTIC VESICLE GLYCOPROTEIN 2"/>
    <property type="match status" value="1"/>
</dbReference>
<sequence length="453" mass="48329">MASTATATDAAAIAARLERLPISRWHIKARVAVGAVTFFDGFDQLMIAYAMPKIAKQWHLTTTASGWVIAAGGIGMLIGSLLGGRLADRVGRLPVVIGAMLLYSLMSLGMALSSTLALFVVFRFVQGLGLGAEVPVATCYIGEISKARHRGRFVLLYETIFPIGLLLSSIASSWVVPHAGYRWLFVTGLLPIVLLPILLKLPESPRWLTARGRIADADAAMTRIEQEITASGKTLPAPVPMPTGAQPQAARLLDLFRGPYLRRTTVIGSTWLTTFFVNYGLTSWLPTLYTGRFHVSLATGLHYSVITTFAGVIGCVLVALLIDGLGRRLSIAFALGLASALLFLTAATATGSAFKVMLWCSGSSLFVFSVTLALYLYTTEVFPTSMRALGVSFGGACGRLGMVLGPLLVGWLLDHGALHTLFTIFGAIALAGGLIFGLFATETKEKTLEEITA</sequence>
<feature type="transmembrane region" description="Helical" evidence="6">
    <location>
        <begin position="260"/>
        <end position="281"/>
    </location>
</feature>
<feature type="transmembrane region" description="Helical" evidence="6">
    <location>
        <begin position="95"/>
        <end position="118"/>
    </location>
</feature>
<feature type="transmembrane region" description="Helical" evidence="6">
    <location>
        <begin position="181"/>
        <end position="199"/>
    </location>
</feature>
<keyword evidence="9" id="KW-1185">Reference proteome</keyword>
<comment type="subcellular location">
    <subcellularLocation>
        <location evidence="1">Cell membrane</location>
        <topology evidence="1">Multi-pass membrane protein</topology>
    </subcellularLocation>
</comment>
<reference evidence="8 9" key="1">
    <citation type="submission" date="2024-10" db="EMBL/GenBank/DDBJ databases">
        <title>The Natural Products Discovery Center: Release of the First 8490 Sequenced Strains for Exploring Actinobacteria Biosynthetic Diversity.</title>
        <authorList>
            <person name="Kalkreuter E."/>
            <person name="Kautsar S.A."/>
            <person name="Yang D."/>
            <person name="Bader C.D."/>
            <person name="Teijaro C.N."/>
            <person name="Fluegel L."/>
            <person name="Davis C.M."/>
            <person name="Simpson J.R."/>
            <person name="Lauterbach L."/>
            <person name="Steele A.D."/>
            <person name="Gui C."/>
            <person name="Meng S."/>
            <person name="Li G."/>
            <person name="Viehrig K."/>
            <person name="Ye F."/>
            <person name="Su P."/>
            <person name="Kiefer A.F."/>
            <person name="Nichols A."/>
            <person name="Cepeda A.J."/>
            <person name="Yan W."/>
            <person name="Fan B."/>
            <person name="Jiang Y."/>
            <person name="Adhikari A."/>
            <person name="Zheng C.-J."/>
            <person name="Schuster L."/>
            <person name="Cowan T.M."/>
            <person name="Smanski M.J."/>
            <person name="Chevrette M.G."/>
            <person name="De Carvalho L.P.S."/>
            <person name="Shen B."/>
        </authorList>
    </citation>
    <scope>NUCLEOTIDE SEQUENCE [LARGE SCALE GENOMIC DNA]</scope>
    <source>
        <strain evidence="8 9">NPDC002593</strain>
    </source>
</reference>
<dbReference type="InterPro" id="IPR020846">
    <property type="entry name" value="MFS_dom"/>
</dbReference>
<comment type="caution">
    <text evidence="8">The sequence shown here is derived from an EMBL/GenBank/DDBJ whole genome shotgun (WGS) entry which is preliminary data.</text>
</comment>
<dbReference type="InterPro" id="IPR036259">
    <property type="entry name" value="MFS_trans_sf"/>
</dbReference>
<dbReference type="PROSITE" id="PS50850">
    <property type="entry name" value="MFS"/>
    <property type="match status" value="1"/>
</dbReference>
<keyword evidence="2" id="KW-0813">Transport</keyword>
<protein>
    <submittedName>
        <fullName evidence="8">MFS transporter</fullName>
    </submittedName>
</protein>
<dbReference type="SUPFAM" id="SSF103473">
    <property type="entry name" value="MFS general substrate transporter"/>
    <property type="match status" value="1"/>
</dbReference>
<evidence type="ECO:0000256" key="3">
    <source>
        <dbReference type="ARBA" id="ARBA00022692"/>
    </source>
</evidence>
<dbReference type="InterPro" id="IPR005829">
    <property type="entry name" value="Sugar_transporter_CS"/>
</dbReference>